<accession>A0ABU6MCU5</accession>
<comment type="caution">
    <text evidence="1">The sequence shown here is derived from an EMBL/GenBank/DDBJ whole genome shotgun (WGS) entry which is preliminary data.</text>
</comment>
<evidence type="ECO:0000313" key="1">
    <source>
        <dbReference type="EMBL" id="MED1202486.1"/>
    </source>
</evidence>
<sequence>MNPQQRMRFIEHQSRAFHMGTIEIINDQWVFFDEETDEAMMLDEYLNQEIEVFRHHKWFKGILAEDGQIQLFNETVFLMDQMNLRIRKKLLYSFEMLLDEYSDDTFVYFLQNLNALEFSIYDCIYCYNHLSFFPAEENKHGVNFLVFDNGEKICAVQHHFNHPEPAKERFEYTLNCGKRVIVEKMNPY</sequence>
<proteinExistence type="predicted"/>
<reference evidence="1 2" key="1">
    <citation type="submission" date="2023-03" db="EMBL/GenBank/DDBJ databases">
        <title>Bacillus Genome Sequencing.</title>
        <authorList>
            <person name="Dunlap C."/>
        </authorList>
    </citation>
    <scope>NUCLEOTIDE SEQUENCE [LARGE SCALE GENOMIC DNA]</scope>
    <source>
        <strain evidence="1 2">B-23453</strain>
    </source>
</reference>
<organism evidence="1 2">
    <name type="scientific">Heyndrickxia acidicola</name>
    <dbReference type="NCBI Taxonomy" id="209389"/>
    <lineage>
        <taxon>Bacteria</taxon>
        <taxon>Bacillati</taxon>
        <taxon>Bacillota</taxon>
        <taxon>Bacilli</taxon>
        <taxon>Bacillales</taxon>
        <taxon>Bacillaceae</taxon>
        <taxon>Heyndrickxia</taxon>
    </lineage>
</organism>
<protein>
    <submittedName>
        <fullName evidence="1">DUF2777 domain-containing protein</fullName>
    </submittedName>
</protein>
<dbReference type="RefSeq" id="WP_066265650.1">
    <property type="nucleotide sequence ID" value="NZ_JARMAB010000006.1"/>
</dbReference>
<dbReference type="Proteomes" id="UP001341444">
    <property type="component" value="Unassembled WGS sequence"/>
</dbReference>
<dbReference type="InterPro" id="IPR024488">
    <property type="entry name" value="DUF2777"/>
</dbReference>
<dbReference type="Pfam" id="PF10949">
    <property type="entry name" value="DUF2777"/>
    <property type="match status" value="1"/>
</dbReference>
<gene>
    <name evidence="1" type="ORF">P4T90_05185</name>
</gene>
<dbReference type="EMBL" id="JARMAB010000006">
    <property type="protein sequence ID" value="MED1202486.1"/>
    <property type="molecule type" value="Genomic_DNA"/>
</dbReference>
<name>A0ABU6MCU5_9BACI</name>
<evidence type="ECO:0000313" key="2">
    <source>
        <dbReference type="Proteomes" id="UP001341444"/>
    </source>
</evidence>
<keyword evidence="2" id="KW-1185">Reference proteome</keyword>